<reference evidence="2 3" key="1">
    <citation type="journal article" date="2019" name="Int. J. Syst. Evol. Microbiol.">
        <title>The Global Catalogue of Microorganisms (GCM) 10K type strain sequencing project: providing services to taxonomists for standard genome sequencing and annotation.</title>
        <authorList>
            <consortium name="The Broad Institute Genomics Platform"/>
            <consortium name="The Broad Institute Genome Sequencing Center for Infectious Disease"/>
            <person name="Wu L."/>
            <person name="Ma J."/>
        </authorList>
    </citation>
    <scope>NUCLEOTIDE SEQUENCE [LARGE SCALE GENOMIC DNA]</scope>
    <source>
        <strain evidence="2 3">JCM 14303</strain>
    </source>
</reference>
<dbReference type="EMBL" id="BAAANC010000001">
    <property type="protein sequence ID" value="GAA1516586.1"/>
    <property type="molecule type" value="Genomic_DNA"/>
</dbReference>
<proteinExistence type="predicted"/>
<sequence>MRSLIVFCSVTVDGFMAGPDNDLRFMVDDEELETTLNGELMQAADAIVVGRKSFPEMSEYWTSAEGELADWMNGTPKYVLTSDDSYDVSGWGSATPAAGDGVEQVRKLKAKKGKSVVVFGGVETVRALVVAGLVDEYWFKVHPIVVGRGRSMFFDVTDRTELKLRSVRSFPSGSLGVVYTA</sequence>
<evidence type="ECO:0000259" key="1">
    <source>
        <dbReference type="Pfam" id="PF01872"/>
    </source>
</evidence>
<gene>
    <name evidence="2" type="ORF">GCM10009741_14320</name>
</gene>
<dbReference type="InterPro" id="IPR024072">
    <property type="entry name" value="DHFR-like_dom_sf"/>
</dbReference>
<accession>A0ABN2AE06</accession>
<dbReference type="PANTHER" id="PTHR38011">
    <property type="entry name" value="DIHYDROFOLATE REDUCTASE FAMILY PROTEIN (AFU_ORTHOLOGUE AFUA_8G06820)"/>
    <property type="match status" value="1"/>
</dbReference>
<dbReference type="Gene3D" id="3.40.430.10">
    <property type="entry name" value="Dihydrofolate Reductase, subunit A"/>
    <property type="match status" value="1"/>
</dbReference>
<dbReference type="InterPro" id="IPR050765">
    <property type="entry name" value="Riboflavin_Biosynth_HTPR"/>
</dbReference>
<protein>
    <submittedName>
        <fullName evidence="2">Dihydrofolate reductase family protein</fullName>
    </submittedName>
</protein>
<evidence type="ECO:0000313" key="3">
    <source>
        <dbReference type="Proteomes" id="UP001500363"/>
    </source>
</evidence>
<dbReference type="SUPFAM" id="SSF53597">
    <property type="entry name" value="Dihydrofolate reductase-like"/>
    <property type="match status" value="1"/>
</dbReference>
<keyword evidence="3" id="KW-1185">Reference proteome</keyword>
<dbReference type="PANTHER" id="PTHR38011:SF11">
    <property type="entry name" value="2,5-DIAMINO-6-RIBOSYLAMINO-4(3H)-PYRIMIDINONE 5'-PHOSPHATE REDUCTASE"/>
    <property type="match status" value="1"/>
</dbReference>
<organism evidence="2 3">
    <name type="scientific">Kribbella lupini</name>
    <dbReference type="NCBI Taxonomy" id="291602"/>
    <lineage>
        <taxon>Bacteria</taxon>
        <taxon>Bacillati</taxon>
        <taxon>Actinomycetota</taxon>
        <taxon>Actinomycetes</taxon>
        <taxon>Propionibacteriales</taxon>
        <taxon>Kribbellaceae</taxon>
        <taxon>Kribbella</taxon>
    </lineage>
</organism>
<dbReference type="Proteomes" id="UP001500363">
    <property type="component" value="Unassembled WGS sequence"/>
</dbReference>
<feature type="domain" description="Bacterial bifunctional deaminase-reductase C-terminal" evidence="1">
    <location>
        <begin position="3"/>
        <end position="173"/>
    </location>
</feature>
<dbReference type="InterPro" id="IPR002734">
    <property type="entry name" value="RibDG_C"/>
</dbReference>
<dbReference type="RefSeq" id="WP_344171184.1">
    <property type="nucleotide sequence ID" value="NZ_BAAANC010000001.1"/>
</dbReference>
<dbReference type="Pfam" id="PF01872">
    <property type="entry name" value="RibD_C"/>
    <property type="match status" value="1"/>
</dbReference>
<evidence type="ECO:0000313" key="2">
    <source>
        <dbReference type="EMBL" id="GAA1516586.1"/>
    </source>
</evidence>
<comment type="caution">
    <text evidence="2">The sequence shown here is derived from an EMBL/GenBank/DDBJ whole genome shotgun (WGS) entry which is preliminary data.</text>
</comment>
<name>A0ABN2AE06_9ACTN</name>